<dbReference type="Proteomes" id="UP000290106">
    <property type="component" value="Unassembled WGS sequence"/>
</dbReference>
<comment type="caution">
    <text evidence="2">The sequence shown here is derived from an EMBL/GenBank/DDBJ whole genome shotgun (WGS) entry which is preliminary data.</text>
</comment>
<reference evidence="2 3" key="1">
    <citation type="submission" date="2019-01" db="EMBL/GenBank/DDBJ databases">
        <title>Blautia sp. nov. KGMB01111 isolated human feces.</title>
        <authorList>
            <person name="Park J.-E."/>
            <person name="Kim J.-S."/>
            <person name="Park S.-H."/>
        </authorList>
    </citation>
    <scope>NUCLEOTIDE SEQUENCE [LARGE SCALE GENOMIC DNA]</scope>
    <source>
        <strain evidence="2 3">KGMB01111</strain>
    </source>
</reference>
<proteinExistence type="predicted"/>
<dbReference type="RefSeq" id="WP_022399248.1">
    <property type="nucleotide sequence ID" value="NZ_DAWBJR010000021.1"/>
</dbReference>
<dbReference type="AlphaFoldDB" id="A0A4Q1RFX0"/>
<accession>A0A4Q1RFX0</accession>
<evidence type="ECO:0008006" key="4">
    <source>
        <dbReference type="Google" id="ProtNLM"/>
    </source>
</evidence>
<dbReference type="OrthoDB" id="1851535at2"/>
<name>A0A4Q1RFX0_9FIRM</name>
<evidence type="ECO:0000313" key="2">
    <source>
        <dbReference type="EMBL" id="RXS74459.1"/>
    </source>
</evidence>
<sequence>MKKKWMVSTALLCSAALLVSGCGGKKADGFDAAGYTTAYLDGMIKGDTDSLASLSGTSAEDLTAAFDTGIDELVTSFFGSDDNTPGSTQISAQLRQDYTTFWKNAFADTKYDIKEAEEKDSSYQVTVETQQMQLYTAMEPVYNEKLADYLKDNSVDSDQYIEDVYTLMLEAYQSALDTVTYSDPQEVTVTLQKDDSDLWSISSDDMTTLKNALIDLSTLTPSADGTDETPAQASAEEIANSQSEGAPNLEYPEDLGSTPAYKVGDTIPLQSDGKDVGTFCIDKVEVTDERNEYNPTNPDKVIVITYTYKNTAFDNPLLYDQMSFRILDGDTVCLPYYPSDLISPELVNAGDDAVTATLAYGVSASCNEVTIYVEGTQIPTPFQVSASIS</sequence>
<evidence type="ECO:0000256" key="1">
    <source>
        <dbReference type="SAM" id="MobiDB-lite"/>
    </source>
</evidence>
<protein>
    <recommendedName>
        <fullName evidence="4">DUF5105 domain-containing protein</fullName>
    </recommendedName>
</protein>
<gene>
    <name evidence="2" type="ORF">ETP43_03985</name>
</gene>
<keyword evidence="3" id="KW-1185">Reference proteome</keyword>
<organism evidence="2 3">
    <name type="scientific">Blautia faecicola</name>
    <dbReference type="NCBI Taxonomy" id="2509240"/>
    <lineage>
        <taxon>Bacteria</taxon>
        <taxon>Bacillati</taxon>
        <taxon>Bacillota</taxon>
        <taxon>Clostridia</taxon>
        <taxon>Lachnospirales</taxon>
        <taxon>Lachnospiraceae</taxon>
        <taxon>Blautia</taxon>
    </lineage>
</organism>
<dbReference type="PROSITE" id="PS51257">
    <property type="entry name" value="PROKAR_LIPOPROTEIN"/>
    <property type="match status" value="1"/>
</dbReference>
<evidence type="ECO:0000313" key="3">
    <source>
        <dbReference type="Proteomes" id="UP000290106"/>
    </source>
</evidence>
<dbReference type="EMBL" id="SDKC01000001">
    <property type="protein sequence ID" value="RXS74459.1"/>
    <property type="molecule type" value="Genomic_DNA"/>
</dbReference>
<feature type="region of interest" description="Disordered" evidence="1">
    <location>
        <begin position="219"/>
        <end position="257"/>
    </location>
</feature>